<dbReference type="PANTHER" id="PTHR33886:SF8">
    <property type="entry name" value="UNSATURATED RHAMNOGALACTURONAN HYDROLASE (EUROFUNG)"/>
    <property type="match status" value="1"/>
</dbReference>
<proteinExistence type="predicted"/>
<dbReference type="InterPro" id="IPR052043">
    <property type="entry name" value="PolySaccharide_Degr_Enz"/>
</dbReference>
<dbReference type="GO" id="GO:0005975">
    <property type="term" value="P:carbohydrate metabolic process"/>
    <property type="evidence" value="ECO:0007669"/>
    <property type="project" value="InterPro"/>
</dbReference>
<dbReference type="AlphaFoldDB" id="A0A7H0YD33"/>
<sequence length="378" mass="43827">MKIKRSLFGGIVVLQVKAFEKKEVIDRIHLLMNNLTQIKDQSGEFLLNFDGLIVDDKSWNIWNWPQGVGLYGIYKYWKLTDDPRALDIINEWFNARIQEGAPPKNVNTMAPLLTLAFLYEDTGNQTYLPYLEDWAEWVMHDMPRTKEDGLQHMTYGPENKNQLWDDTLMMTVLPLAKIGKLLNKPEYLQEAKKQFLIHIKYLTDKKTGLWFHGWTFEENHNYAEALWARGNCWITIAIPEIIEILELEKGDFLREFLIDTLNRQIEALANYQDASGLWHTLINDQTSYLEASASAGFAYGILKSIHKRYIDQDYKEVAHKAICGIINEINKEGALQRVSVGTGMGDTLEFYKEIRQTTMPYGQSLAVLCLSEYLHTYI</sequence>
<organism evidence="2 3">
    <name type="scientific">Paenibacillus peoriae</name>
    <dbReference type="NCBI Taxonomy" id="59893"/>
    <lineage>
        <taxon>Bacteria</taxon>
        <taxon>Bacillati</taxon>
        <taxon>Bacillota</taxon>
        <taxon>Bacilli</taxon>
        <taxon>Bacillales</taxon>
        <taxon>Paenibacillaceae</taxon>
        <taxon>Paenibacillus</taxon>
    </lineage>
</organism>
<evidence type="ECO:0000313" key="2">
    <source>
        <dbReference type="EMBL" id="QNR68991.1"/>
    </source>
</evidence>
<dbReference type="InterPro" id="IPR010905">
    <property type="entry name" value="Glyco_hydro_88"/>
</dbReference>
<gene>
    <name evidence="2" type="ORF">IAQ67_08200</name>
</gene>
<dbReference type="SUPFAM" id="SSF48208">
    <property type="entry name" value="Six-hairpin glycosidases"/>
    <property type="match status" value="1"/>
</dbReference>
<dbReference type="Proteomes" id="UP000516384">
    <property type="component" value="Chromosome"/>
</dbReference>
<evidence type="ECO:0000313" key="3">
    <source>
        <dbReference type="Proteomes" id="UP000516384"/>
    </source>
</evidence>
<dbReference type="InterPro" id="IPR012341">
    <property type="entry name" value="6hp_glycosidase-like_sf"/>
</dbReference>
<evidence type="ECO:0000256" key="1">
    <source>
        <dbReference type="ARBA" id="ARBA00022801"/>
    </source>
</evidence>
<dbReference type="PANTHER" id="PTHR33886">
    <property type="entry name" value="UNSATURATED RHAMNOGALACTURONAN HYDROLASE (EUROFUNG)"/>
    <property type="match status" value="1"/>
</dbReference>
<dbReference type="InterPro" id="IPR008928">
    <property type="entry name" value="6-hairpin_glycosidase_sf"/>
</dbReference>
<dbReference type="Gene3D" id="1.50.10.10">
    <property type="match status" value="1"/>
</dbReference>
<dbReference type="Pfam" id="PF07470">
    <property type="entry name" value="Glyco_hydro_88"/>
    <property type="match status" value="1"/>
</dbReference>
<accession>A0A7H0YD33</accession>
<protein>
    <submittedName>
        <fullName evidence="2">Glycoside hydrolase family 88 protein</fullName>
    </submittedName>
</protein>
<name>A0A7H0YD33_9BACL</name>
<dbReference type="EMBL" id="CP061172">
    <property type="protein sequence ID" value="QNR68991.1"/>
    <property type="molecule type" value="Genomic_DNA"/>
</dbReference>
<reference evidence="2 3" key="1">
    <citation type="submission" date="2020-09" db="EMBL/GenBank/DDBJ databases">
        <title>Characterization of Paenibacillus peoriae strain ZF390 with broad-spectrum antimicrobial activity as a potential biocontrol agent.</title>
        <authorList>
            <person name="Li L."/>
            <person name="Zhao Y."/>
            <person name="Li B."/>
            <person name="Xie X."/>
        </authorList>
    </citation>
    <scope>NUCLEOTIDE SEQUENCE [LARGE SCALE GENOMIC DNA]</scope>
    <source>
        <strain evidence="2 3">ZF390</strain>
    </source>
</reference>
<dbReference type="GO" id="GO:0016787">
    <property type="term" value="F:hydrolase activity"/>
    <property type="evidence" value="ECO:0007669"/>
    <property type="project" value="UniProtKB-KW"/>
</dbReference>
<keyword evidence="1 2" id="KW-0378">Hydrolase</keyword>